<dbReference type="PANTHER" id="PTHR30024:SF47">
    <property type="entry name" value="TAURINE-BINDING PERIPLASMIC PROTEIN"/>
    <property type="match status" value="1"/>
</dbReference>
<dbReference type="GO" id="GO:0005886">
    <property type="term" value="C:plasma membrane"/>
    <property type="evidence" value="ECO:0007669"/>
    <property type="project" value="UniProtKB-SubCell"/>
</dbReference>
<dbReference type="CDD" id="cd13553">
    <property type="entry name" value="PBP2_NrtA_CpmA_like"/>
    <property type="match status" value="1"/>
</dbReference>
<evidence type="ECO:0000256" key="9">
    <source>
        <dbReference type="SAM" id="SignalP"/>
    </source>
</evidence>
<feature type="chain" id="PRO_5038927334" evidence="9">
    <location>
        <begin position="21"/>
        <end position="342"/>
    </location>
</feature>
<evidence type="ECO:0000256" key="3">
    <source>
        <dbReference type="ARBA" id="ARBA00010742"/>
    </source>
</evidence>
<comment type="caution">
    <text evidence="10">The sequence shown here is derived from an EMBL/GenBank/DDBJ whole genome shotgun (WGS) entry which is preliminary data.</text>
</comment>
<sequence length="342" mass="37019">MRKIAWMLALMLLASGLLTACGSAVPEGSKAHKVRLGVFKNVTHAAAYIALQKGYFQQLWGDDVDIEVTAFDNGSDLSIAMATGDIDIGFVGPGPATTFYLKSRNFRIVSGSNNGGAVLVARSDAGIASVKDLADKTIAIPSKGNTNEISLRLLLAQAGIGVGKKQGEAHLIVRAPADTLISFRQKEADATLVPEPWGTQLEKAGLGRIVVDWQGIPPYDGHYPTVIMVASDTFIERQRELVKGAIQANRQAIDFIHAHPDEAYDLINSQLKKLSGKGMDKALIRASINRLDLTTSVSREAVEQMAKVSIDARYIKGVKKEELNLSDFFDLSMLQELESEKP</sequence>
<proteinExistence type="inferred from homology"/>
<reference evidence="10 11" key="1">
    <citation type="submission" date="2017-03" db="EMBL/GenBank/DDBJ databases">
        <title>Isolation of Levoglucosan Utilizing Bacteria.</title>
        <authorList>
            <person name="Arya A.S."/>
        </authorList>
    </citation>
    <scope>NUCLEOTIDE SEQUENCE [LARGE SCALE GENOMIC DNA]</scope>
    <source>
        <strain evidence="10 11">MEC069</strain>
    </source>
</reference>
<dbReference type="PROSITE" id="PS51257">
    <property type="entry name" value="PROKAR_LIPOPROTEIN"/>
    <property type="match status" value="1"/>
</dbReference>
<dbReference type="NCBIfam" id="TIGR01728">
    <property type="entry name" value="SsuA_fam"/>
    <property type="match status" value="1"/>
</dbReference>
<keyword evidence="11" id="KW-1185">Reference proteome</keyword>
<gene>
    <name evidence="10" type="ORF">B5M42_07290</name>
</gene>
<organism evidence="10 11">
    <name type="scientific">Paenibacillus athensensis</name>
    <dbReference type="NCBI Taxonomy" id="1967502"/>
    <lineage>
        <taxon>Bacteria</taxon>
        <taxon>Bacillati</taxon>
        <taxon>Bacillota</taxon>
        <taxon>Bacilli</taxon>
        <taxon>Bacillales</taxon>
        <taxon>Paenibacillaceae</taxon>
        <taxon>Paenibacillus</taxon>
    </lineage>
</organism>
<comment type="similarity">
    <text evidence="3">Belongs to the bacterial solute-binding protein SsuA/TauA family.</text>
</comment>
<keyword evidence="4" id="KW-0813">Transport</keyword>
<keyword evidence="7 9" id="KW-0732">Signal</keyword>
<evidence type="ECO:0000256" key="4">
    <source>
        <dbReference type="ARBA" id="ARBA00022448"/>
    </source>
</evidence>
<evidence type="ECO:0000313" key="11">
    <source>
        <dbReference type="Proteomes" id="UP000298246"/>
    </source>
</evidence>
<evidence type="ECO:0000256" key="2">
    <source>
        <dbReference type="ARBA" id="ARBA00004533"/>
    </source>
</evidence>
<accession>A0A4Y8Q571</accession>
<keyword evidence="6" id="KW-0997">Cell inner membrane</keyword>
<dbReference type="InterPro" id="IPR044527">
    <property type="entry name" value="NrtA/CpmA_ABC-bd_dom"/>
</dbReference>
<dbReference type="OrthoDB" id="506341at2"/>
<evidence type="ECO:0000256" key="8">
    <source>
        <dbReference type="ARBA" id="ARBA00023136"/>
    </source>
</evidence>
<dbReference type="AlphaFoldDB" id="A0A4Y8Q571"/>
<dbReference type="Proteomes" id="UP000298246">
    <property type="component" value="Unassembled WGS sequence"/>
</dbReference>
<evidence type="ECO:0000313" key="10">
    <source>
        <dbReference type="EMBL" id="TFE89260.1"/>
    </source>
</evidence>
<dbReference type="SUPFAM" id="SSF53850">
    <property type="entry name" value="Periplasmic binding protein-like II"/>
    <property type="match status" value="1"/>
</dbReference>
<feature type="signal peptide" evidence="9">
    <location>
        <begin position="1"/>
        <end position="20"/>
    </location>
</feature>
<evidence type="ECO:0000256" key="7">
    <source>
        <dbReference type="ARBA" id="ARBA00022729"/>
    </source>
</evidence>
<dbReference type="Pfam" id="PF13379">
    <property type="entry name" value="NMT1_2"/>
    <property type="match status" value="1"/>
</dbReference>
<dbReference type="EMBL" id="MYFO01000007">
    <property type="protein sequence ID" value="TFE89260.1"/>
    <property type="molecule type" value="Genomic_DNA"/>
</dbReference>
<dbReference type="GO" id="GO:0042597">
    <property type="term" value="C:periplasmic space"/>
    <property type="evidence" value="ECO:0007669"/>
    <property type="project" value="UniProtKB-SubCell"/>
</dbReference>
<dbReference type="GO" id="GO:0042626">
    <property type="term" value="F:ATPase-coupled transmembrane transporter activity"/>
    <property type="evidence" value="ECO:0007669"/>
    <property type="project" value="InterPro"/>
</dbReference>
<dbReference type="PANTHER" id="PTHR30024">
    <property type="entry name" value="ALIPHATIC SULFONATES-BINDING PROTEIN-RELATED"/>
    <property type="match status" value="1"/>
</dbReference>
<dbReference type="RefSeq" id="WP_134751271.1">
    <property type="nucleotide sequence ID" value="NZ_MYFO02000005.1"/>
</dbReference>
<dbReference type="InterPro" id="IPR010067">
    <property type="entry name" value="ABC_SsuA_sub-bd"/>
</dbReference>
<protein>
    <submittedName>
        <fullName evidence="10">Aliphatic sulfonate ABC transporter substrate-binding protein</fullName>
    </submittedName>
</protein>
<comment type="subcellular location">
    <subcellularLocation>
        <location evidence="2">Cell inner membrane</location>
    </subcellularLocation>
    <subcellularLocation>
        <location evidence="1">Periplasm</location>
    </subcellularLocation>
</comment>
<name>A0A4Y8Q571_9BACL</name>
<evidence type="ECO:0000256" key="5">
    <source>
        <dbReference type="ARBA" id="ARBA00022475"/>
    </source>
</evidence>
<dbReference type="Gene3D" id="3.40.190.10">
    <property type="entry name" value="Periplasmic binding protein-like II"/>
    <property type="match status" value="2"/>
</dbReference>
<keyword evidence="8" id="KW-0472">Membrane</keyword>
<keyword evidence="5" id="KW-1003">Cell membrane</keyword>
<evidence type="ECO:0000256" key="6">
    <source>
        <dbReference type="ARBA" id="ARBA00022519"/>
    </source>
</evidence>
<evidence type="ECO:0000256" key="1">
    <source>
        <dbReference type="ARBA" id="ARBA00004418"/>
    </source>
</evidence>